<accession>A0A919RMI8</accession>
<dbReference type="SUPFAM" id="SSF88659">
    <property type="entry name" value="Sigma3 and sigma4 domains of RNA polymerase sigma factors"/>
    <property type="match status" value="1"/>
</dbReference>
<evidence type="ECO:0000256" key="4">
    <source>
        <dbReference type="ARBA" id="ARBA00023125"/>
    </source>
</evidence>
<dbReference type="GO" id="GO:0016987">
    <property type="term" value="F:sigma factor activity"/>
    <property type="evidence" value="ECO:0007669"/>
    <property type="project" value="UniProtKB-KW"/>
</dbReference>
<dbReference type="EMBL" id="BOOW01000045">
    <property type="protein sequence ID" value="GII96520.1"/>
    <property type="molecule type" value="Genomic_DNA"/>
</dbReference>
<dbReference type="GO" id="GO:0000428">
    <property type="term" value="C:DNA-directed RNA polymerase complex"/>
    <property type="evidence" value="ECO:0007669"/>
    <property type="project" value="UniProtKB-KW"/>
</dbReference>
<proteinExistence type="inferred from homology"/>
<dbReference type="Pfam" id="PF04542">
    <property type="entry name" value="Sigma70_r2"/>
    <property type="match status" value="1"/>
</dbReference>
<evidence type="ECO:0000256" key="3">
    <source>
        <dbReference type="ARBA" id="ARBA00023082"/>
    </source>
</evidence>
<dbReference type="InterPro" id="IPR039425">
    <property type="entry name" value="RNA_pol_sigma-70-like"/>
</dbReference>
<feature type="domain" description="RNA polymerase sigma-70 region 2" evidence="6">
    <location>
        <begin position="12"/>
        <end position="78"/>
    </location>
</feature>
<gene>
    <name evidence="8" type="primary">rpoE_20</name>
    <name evidence="8" type="ORF">Ssi02_67510</name>
</gene>
<sequence length="187" mass="20931">MDERVTRFTRFFDIHYEDVLRYAARRVDEETAHDIAAGSFLIAWRKQRELPADDAEVLPWLYAVARRVLANEHRRERRGSRLAAKLAGFLGAGFLGGETPDPSVDVGATLDLSQALSVLSPKDQEILQLIGWEELTIRQVAVVIGCSPATAAVRAHRARQRLLAILSDQGLLLDFRQRAGNGRSDRD</sequence>
<dbReference type="PANTHER" id="PTHR43133">
    <property type="entry name" value="RNA POLYMERASE ECF-TYPE SIGMA FACTO"/>
    <property type="match status" value="1"/>
</dbReference>
<dbReference type="Gene3D" id="1.10.10.10">
    <property type="entry name" value="Winged helix-like DNA-binding domain superfamily/Winged helix DNA-binding domain"/>
    <property type="match status" value="1"/>
</dbReference>
<comment type="similarity">
    <text evidence="1">Belongs to the sigma-70 factor family. ECF subfamily.</text>
</comment>
<name>A0A919RMI8_9ACTN</name>
<keyword evidence="8" id="KW-0240">DNA-directed RNA polymerase</keyword>
<keyword evidence="4" id="KW-0238">DNA-binding</keyword>
<evidence type="ECO:0000313" key="9">
    <source>
        <dbReference type="Proteomes" id="UP000606172"/>
    </source>
</evidence>
<evidence type="ECO:0000256" key="5">
    <source>
        <dbReference type="ARBA" id="ARBA00023163"/>
    </source>
</evidence>
<evidence type="ECO:0000313" key="8">
    <source>
        <dbReference type="EMBL" id="GII96520.1"/>
    </source>
</evidence>
<dbReference type="GO" id="GO:0003677">
    <property type="term" value="F:DNA binding"/>
    <property type="evidence" value="ECO:0007669"/>
    <property type="project" value="UniProtKB-KW"/>
</dbReference>
<dbReference type="Proteomes" id="UP000606172">
    <property type="component" value="Unassembled WGS sequence"/>
</dbReference>
<evidence type="ECO:0000259" key="7">
    <source>
        <dbReference type="Pfam" id="PF08281"/>
    </source>
</evidence>
<dbReference type="Pfam" id="PF08281">
    <property type="entry name" value="Sigma70_r4_2"/>
    <property type="match status" value="1"/>
</dbReference>
<keyword evidence="3" id="KW-0731">Sigma factor</keyword>
<dbReference type="InterPro" id="IPR014284">
    <property type="entry name" value="RNA_pol_sigma-70_dom"/>
</dbReference>
<organism evidence="8 9">
    <name type="scientific">Sinosporangium siamense</name>
    <dbReference type="NCBI Taxonomy" id="1367973"/>
    <lineage>
        <taxon>Bacteria</taxon>
        <taxon>Bacillati</taxon>
        <taxon>Actinomycetota</taxon>
        <taxon>Actinomycetes</taxon>
        <taxon>Streptosporangiales</taxon>
        <taxon>Streptosporangiaceae</taxon>
        <taxon>Sinosporangium</taxon>
    </lineage>
</organism>
<dbReference type="Gene3D" id="1.10.1740.10">
    <property type="match status" value="1"/>
</dbReference>
<keyword evidence="5" id="KW-0804">Transcription</keyword>
<evidence type="ECO:0000259" key="6">
    <source>
        <dbReference type="Pfam" id="PF04542"/>
    </source>
</evidence>
<comment type="caution">
    <text evidence="8">The sequence shown here is derived from an EMBL/GenBank/DDBJ whole genome shotgun (WGS) entry which is preliminary data.</text>
</comment>
<keyword evidence="2" id="KW-0805">Transcription regulation</keyword>
<protein>
    <submittedName>
        <fullName evidence="8">DNA-directed RNA polymerase sigma-70 factor</fullName>
    </submittedName>
</protein>
<evidence type="ECO:0000256" key="1">
    <source>
        <dbReference type="ARBA" id="ARBA00010641"/>
    </source>
</evidence>
<dbReference type="GO" id="GO:0006352">
    <property type="term" value="P:DNA-templated transcription initiation"/>
    <property type="evidence" value="ECO:0007669"/>
    <property type="project" value="InterPro"/>
</dbReference>
<dbReference type="InterPro" id="IPR013325">
    <property type="entry name" value="RNA_pol_sigma_r2"/>
</dbReference>
<dbReference type="AlphaFoldDB" id="A0A919RMI8"/>
<dbReference type="PANTHER" id="PTHR43133:SF8">
    <property type="entry name" value="RNA POLYMERASE SIGMA FACTOR HI_1459-RELATED"/>
    <property type="match status" value="1"/>
</dbReference>
<feature type="domain" description="RNA polymerase sigma factor 70 region 4 type 2" evidence="7">
    <location>
        <begin position="111"/>
        <end position="162"/>
    </location>
</feature>
<keyword evidence="9" id="KW-1185">Reference proteome</keyword>
<dbReference type="InterPro" id="IPR013249">
    <property type="entry name" value="RNA_pol_sigma70_r4_t2"/>
</dbReference>
<reference evidence="8" key="1">
    <citation type="submission" date="2021-01" db="EMBL/GenBank/DDBJ databases">
        <title>Whole genome shotgun sequence of Sinosporangium siamense NBRC 109515.</title>
        <authorList>
            <person name="Komaki H."/>
            <person name="Tamura T."/>
        </authorList>
    </citation>
    <scope>NUCLEOTIDE SEQUENCE</scope>
    <source>
        <strain evidence="8">NBRC 109515</strain>
    </source>
</reference>
<evidence type="ECO:0000256" key="2">
    <source>
        <dbReference type="ARBA" id="ARBA00023015"/>
    </source>
</evidence>
<dbReference type="NCBIfam" id="TIGR02937">
    <property type="entry name" value="sigma70-ECF"/>
    <property type="match status" value="1"/>
</dbReference>
<dbReference type="InterPro" id="IPR007627">
    <property type="entry name" value="RNA_pol_sigma70_r2"/>
</dbReference>
<dbReference type="SUPFAM" id="SSF88946">
    <property type="entry name" value="Sigma2 domain of RNA polymerase sigma factors"/>
    <property type="match status" value="1"/>
</dbReference>
<dbReference type="InterPro" id="IPR036388">
    <property type="entry name" value="WH-like_DNA-bd_sf"/>
</dbReference>
<dbReference type="InterPro" id="IPR013324">
    <property type="entry name" value="RNA_pol_sigma_r3/r4-like"/>
</dbReference>